<dbReference type="EMBL" id="JRNT01000024">
    <property type="protein sequence ID" value="KGF46922.1"/>
    <property type="molecule type" value="Genomic_DNA"/>
</dbReference>
<keyword evidence="12" id="KW-1185">Reference proteome</keyword>
<dbReference type="Pfam" id="PF21088">
    <property type="entry name" value="MS_channel_1st"/>
    <property type="match status" value="1"/>
</dbReference>
<dbReference type="PANTHER" id="PTHR30221:SF8">
    <property type="entry name" value="SMALL-CONDUCTANCE MECHANOSENSITIVE CHANNEL"/>
    <property type="match status" value="1"/>
</dbReference>
<evidence type="ECO:0000256" key="4">
    <source>
        <dbReference type="ARBA" id="ARBA00022692"/>
    </source>
</evidence>
<protein>
    <submittedName>
        <fullName evidence="11">Transporter</fullName>
    </submittedName>
</protein>
<dbReference type="InterPro" id="IPR011014">
    <property type="entry name" value="MscS_channel_TM-2"/>
</dbReference>
<accession>A0A096BW10</accession>
<comment type="subcellular location">
    <subcellularLocation>
        <location evidence="1">Cell membrane</location>
        <topology evidence="1">Multi-pass membrane protein</topology>
    </subcellularLocation>
</comment>
<evidence type="ECO:0000256" key="7">
    <source>
        <dbReference type="SAM" id="Phobius"/>
    </source>
</evidence>
<keyword evidence="6 7" id="KW-0472">Membrane</keyword>
<dbReference type="GO" id="GO:0008381">
    <property type="term" value="F:mechanosensitive monoatomic ion channel activity"/>
    <property type="evidence" value="ECO:0007669"/>
    <property type="project" value="InterPro"/>
</dbReference>
<dbReference type="Pfam" id="PF00924">
    <property type="entry name" value="MS_channel_2nd"/>
    <property type="match status" value="1"/>
</dbReference>
<dbReference type="SUPFAM" id="SSF82861">
    <property type="entry name" value="Mechanosensitive channel protein MscS (YggB), transmembrane region"/>
    <property type="match status" value="1"/>
</dbReference>
<sequence length="305" mass="34485">MFEFFDSIKLSIDKGFFAVENIQYWLIAHITDLLLAIVTFVIGQAIARLLRRAIDRIIARTKYDKTVMNFVSQIVYYLMIAVVVLMAADQMGIPMTSFIAGFGAIGIGIGLALQNNMSNFASGLMILFFQTFKVGDYIVVDGAEGTVKNIHLMNTAIVTRENKTVFIPNSLLTSQKLTNSSYMKKRYIQFVFDISYDNDHHKAIKLLKEIFKANKLVLNANHMEIGIIAFGDNAVQIRAMPLVKNENYWAVYYRTMSEVKDKFDANGIDIPYPQRVVYVKEAVENTQEPVSNVKETTSDIKNAQA</sequence>
<keyword evidence="5 7" id="KW-1133">Transmembrane helix</keyword>
<dbReference type="Pfam" id="PF21082">
    <property type="entry name" value="MS_channel_3rd"/>
    <property type="match status" value="1"/>
</dbReference>
<gene>
    <name evidence="11" type="ORF">HMPREF0872_06710</name>
</gene>
<evidence type="ECO:0000313" key="12">
    <source>
        <dbReference type="Proteomes" id="UP000029628"/>
    </source>
</evidence>
<reference evidence="11 12" key="1">
    <citation type="submission" date="2014-07" db="EMBL/GenBank/DDBJ databases">
        <authorList>
            <person name="McCorrison J."/>
            <person name="Sanka R."/>
            <person name="Torralba M."/>
            <person name="Gillis M."/>
            <person name="Haft D.H."/>
            <person name="Methe B."/>
            <person name="Sutton G."/>
            <person name="Nelson K.E."/>
        </authorList>
    </citation>
    <scope>NUCLEOTIDE SEQUENCE [LARGE SCALE GENOMIC DNA]</scope>
    <source>
        <strain evidence="11 12">DNF00314</strain>
    </source>
</reference>
<dbReference type="InterPro" id="IPR049142">
    <property type="entry name" value="MS_channel_1st"/>
</dbReference>
<dbReference type="eggNOG" id="COG0668">
    <property type="taxonomic scope" value="Bacteria"/>
</dbReference>
<keyword evidence="3" id="KW-1003">Cell membrane</keyword>
<name>A0A096BW10_9FIRM</name>
<comment type="caution">
    <text evidence="11">The sequence shown here is derived from an EMBL/GenBank/DDBJ whole genome shotgun (WGS) entry which is preliminary data.</text>
</comment>
<dbReference type="Gene3D" id="1.10.287.1260">
    <property type="match status" value="1"/>
</dbReference>
<dbReference type="AlphaFoldDB" id="A0A096BW10"/>
<evidence type="ECO:0000259" key="9">
    <source>
        <dbReference type="Pfam" id="PF21082"/>
    </source>
</evidence>
<dbReference type="SUPFAM" id="SSF82689">
    <property type="entry name" value="Mechanosensitive channel protein MscS (YggB), C-terminal domain"/>
    <property type="match status" value="1"/>
</dbReference>
<evidence type="ECO:0000256" key="6">
    <source>
        <dbReference type="ARBA" id="ARBA00023136"/>
    </source>
</evidence>
<dbReference type="PANTHER" id="PTHR30221">
    <property type="entry name" value="SMALL-CONDUCTANCE MECHANOSENSITIVE CHANNEL"/>
    <property type="match status" value="1"/>
</dbReference>
<evidence type="ECO:0000256" key="3">
    <source>
        <dbReference type="ARBA" id="ARBA00022475"/>
    </source>
</evidence>
<feature type="domain" description="Mechanosensitive ion channel MscS" evidence="8">
    <location>
        <begin position="117"/>
        <end position="181"/>
    </location>
</feature>
<evidence type="ECO:0000256" key="2">
    <source>
        <dbReference type="ARBA" id="ARBA00008017"/>
    </source>
</evidence>
<evidence type="ECO:0000259" key="10">
    <source>
        <dbReference type="Pfam" id="PF21088"/>
    </source>
</evidence>
<dbReference type="InterPro" id="IPR023408">
    <property type="entry name" value="MscS_beta-dom_sf"/>
</dbReference>
<keyword evidence="4 7" id="KW-0812">Transmembrane</keyword>
<comment type="similarity">
    <text evidence="2">Belongs to the MscS (TC 1.A.23) family.</text>
</comment>
<proteinExistence type="inferred from homology"/>
<dbReference type="Proteomes" id="UP000029628">
    <property type="component" value="Unassembled WGS sequence"/>
</dbReference>
<evidence type="ECO:0000256" key="1">
    <source>
        <dbReference type="ARBA" id="ARBA00004651"/>
    </source>
</evidence>
<dbReference type="GO" id="GO:0005886">
    <property type="term" value="C:plasma membrane"/>
    <property type="evidence" value="ECO:0007669"/>
    <property type="project" value="UniProtKB-SubCell"/>
</dbReference>
<dbReference type="InterPro" id="IPR045275">
    <property type="entry name" value="MscS_archaea/bacteria_type"/>
</dbReference>
<feature type="transmembrane region" description="Helical" evidence="7">
    <location>
        <begin position="24"/>
        <end position="46"/>
    </location>
</feature>
<evidence type="ECO:0000259" key="8">
    <source>
        <dbReference type="Pfam" id="PF00924"/>
    </source>
</evidence>
<evidence type="ECO:0000313" key="11">
    <source>
        <dbReference type="EMBL" id="KGF46922.1"/>
    </source>
</evidence>
<dbReference type="InterPro" id="IPR010920">
    <property type="entry name" value="LSM_dom_sf"/>
</dbReference>
<dbReference type="SUPFAM" id="SSF50182">
    <property type="entry name" value="Sm-like ribonucleoproteins"/>
    <property type="match status" value="1"/>
</dbReference>
<feature type="domain" description="Mechanosensitive ion channel transmembrane helices 2/3" evidence="10">
    <location>
        <begin position="73"/>
        <end position="114"/>
    </location>
</feature>
<evidence type="ECO:0000256" key="5">
    <source>
        <dbReference type="ARBA" id="ARBA00022989"/>
    </source>
</evidence>
<organism evidence="11 12">
    <name type="scientific">Veillonella montpellierensis DNF00314</name>
    <dbReference type="NCBI Taxonomy" id="1401067"/>
    <lineage>
        <taxon>Bacteria</taxon>
        <taxon>Bacillati</taxon>
        <taxon>Bacillota</taxon>
        <taxon>Negativicutes</taxon>
        <taxon>Veillonellales</taxon>
        <taxon>Veillonellaceae</taxon>
        <taxon>Veillonella</taxon>
    </lineage>
</organism>
<dbReference type="InterPro" id="IPR049278">
    <property type="entry name" value="MS_channel_C"/>
</dbReference>
<dbReference type="InterPro" id="IPR006685">
    <property type="entry name" value="MscS_channel_2nd"/>
</dbReference>
<dbReference type="RefSeq" id="WP_038152902.1">
    <property type="nucleotide sequence ID" value="NZ_JRNT01000024.1"/>
</dbReference>
<feature type="domain" description="Mechanosensitive ion channel MscS C-terminal" evidence="9">
    <location>
        <begin position="189"/>
        <end position="270"/>
    </location>
</feature>
<feature type="transmembrane region" description="Helical" evidence="7">
    <location>
        <begin position="67"/>
        <end position="87"/>
    </location>
</feature>
<dbReference type="InterPro" id="IPR011066">
    <property type="entry name" value="MscS_channel_C_sf"/>
</dbReference>
<dbReference type="Gene3D" id="3.30.70.100">
    <property type="match status" value="1"/>
</dbReference>
<dbReference type="Gene3D" id="2.30.30.60">
    <property type="match status" value="1"/>
</dbReference>
<feature type="transmembrane region" description="Helical" evidence="7">
    <location>
        <begin position="93"/>
        <end position="113"/>
    </location>
</feature>